<evidence type="ECO:0000313" key="8">
    <source>
        <dbReference type="EMBL" id="PWU93262.1"/>
    </source>
</evidence>
<dbReference type="SUPFAM" id="SSF52047">
    <property type="entry name" value="RNI-like"/>
    <property type="match status" value="1"/>
</dbReference>
<dbReference type="Pfam" id="PF13855">
    <property type="entry name" value="LRR_8"/>
    <property type="match status" value="1"/>
</dbReference>
<dbReference type="VEuPathDB" id="TriTrypDB:TCSYLVIO_007602"/>
<dbReference type="SUPFAM" id="SSF56112">
    <property type="entry name" value="Protein kinase-like (PK-like)"/>
    <property type="match status" value="1"/>
</dbReference>
<evidence type="ECO:0000256" key="6">
    <source>
        <dbReference type="SAM" id="MobiDB-lite"/>
    </source>
</evidence>
<dbReference type="PROSITE" id="PS00107">
    <property type="entry name" value="PROTEIN_KINASE_ATP"/>
    <property type="match status" value="1"/>
</dbReference>
<dbReference type="EMBL" id="PRFA01000032">
    <property type="protein sequence ID" value="PWU93262.1"/>
    <property type="molecule type" value="Genomic_DNA"/>
</dbReference>
<dbReference type="VEuPathDB" id="TriTrypDB:TCDM_11759"/>
<dbReference type="PANTHER" id="PTHR24346">
    <property type="entry name" value="MAP/MICROTUBULE AFFINITY-REGULATING KINASE"/>
    <property type="match status" value="1"/>
</dbReference>
<dbReference type="VEuPathDB" id="TriTrypDB:TcG_08203"/>
<dbReference type="PANTHER" id="PTHR24346:SF77">
    <property type="entry name" value="SERINE THREONINE PROTEIN KINASE"/>
    <property type="match status" value="1"/>
</dbReference>
<evidence type="ECO:0000313" key="9">
    <source>
        <dbReference type="Proteomes" id="UP000246121"/>
    </source>
</evidence>
<dbReference type="Proteomes" id="UP000246121">
    <property type="component" value="Unassembled WGS sequence"/>
</dbReference>
<dbReference type="VEuPathDB" id="TriTrypDB:C3747_42g238"/>
<reference evidence="8 9" key="1">
    <citation type="journal article" date="2018" name="Microb. Genom.">
        <title>Expanding an expanded genome: long-read sequencing of Trypanosoma cruzi.</title>
        <authorList>
            <person name="Berna L."/>
            <person name="Rodriguez M."/>
            <person name="Chiribao M.L."/>
            <person name="Parodi-Talice A."/>
            <person name="Pita S."/>
            <person name="Rijo G."/>
            <person name="Alvarez-Valin F."/>
            <person name="Robello C."/>
        </authorList>
    </citation>
    <scope>NUCLEOTIDE SEQUENCE [LARGE SCALE GENOMIC DNA]</scope>
    <source>
        <strain evidence="8 9">Dm28c</strain>
    </source>
</reference>
<dbReference type="GO" id="GO:0004674">
    <property type="term" value="F:protein serine/threonine kinase activity"/>
    <property type="evidence" value="ECO:0007669"/>
    <property type="project" value="TreeGrafter"/>
</dbReference>
<feature type="compositionally biased region" description="Polar residues" evidence="6">
    <location>
        <begin position="77"/>
        <end position="88"/>
    </location>
</feature>
<dbReference type="PROSITE" id="PS50011">
    <property type="entry name" value="PROTEIN_KINASE_DOM"/>
    <property type="match status" value="1"/>
</dbReference>
<dbReference type="InterPro" id="IPR032675">
    <property type="entry name" value="LRR_dom_sf"/>
</dbReference>
<evidence type="ECO:0000256" key="3">
    <source>
        <dbReference type="ARBA" id="ARBA00022741"/>
    </source>
</evidence>
<evidence type="ECO:0000256" key="2">
    <source>
        <dbReference type="ARBA" id="ARBA00022737"/>
    </source>
</evidence>
<evidence type="ECO:0000256" key="1">
    <source>
        <dbReference type="ARBA" id="ARBA00022614"/>
    </source>
</evidence>
<dbReference type="PROSITE" id="PS00108">
    <property type="entry name" value="PROTEIN_KINASE_ST"/>
    <property type="match status" value="1"/>
</dbReference>
<dbReference type="VEuPathDB" id="TriTrypDB:BCY84_05570"/>
<comment type="caution">
    <text evidence="8">The sequence shown here is derived from an EMBL/GenBank/DDBJ whole genome shotgun (WGS) entry which is preliminary data.</text>
</comment>
<feature type="region of interest" description="Disordered" evidence="6">
    <location>
        <begin position="1"/>
        <end position="24"/>
    </location>
</feature>
<dbReference type="VEuPathDB" id="TriTrypDB:TcCLB.506801.120"/>
<dbReference type="VEuPathDB" id="TriTrypDB:ECC02_004179"/>
<accession>A0A2V2VCD0</accession>
<dbReference type="VEuPathDB" id="TriTrypDB:TcCL_NonESM09092"/>
<evidence type="ECO:0000256" key="4">
    <source>
        <dbReference type="ARBA" id="ARBA00022840"/>
    </source>
</evidence>
<keyword evidence="1" id="KW-0433">Leucine-rich repeat</keyword>
<dbReference type="InterPro" id="IPR008271">
    <property type="entry name" value="Ser/Thr_kinase_AS"/>
</dbReference>
<evidence type="ECO:0000259" key="7">
    <source>
        <dbReference type="PROSITE" id="PS50011"/>
    </source>
</evidence>
<feature type="binding site" evidence="5">
    <location>
        <position position="325"/>
    </location>
    <ligand>
        <name>ATP</name>
        <dbReference type="ChEBI" id="CHEBI:30616"/>
    </ligand>
</feature>
<dbReference type="SMART" id="SM00220">
    <property type="entry name" value="S_TKc"/>
    <property type="match status" value="1"/>
</dbReference>
<dbReference type="InterPro" id="IPR017441">
    <property type="entry name" value="Protein_kinase_ATP_BS"/>
</dbReference>
<sequence length="1034" mass="114924">MGCGASSRVKVPPGCRRSSSDAVSFMPARQTEEFKRGLNANNGSVFGEKTAGADIGFAGVGWGDHDRHGNGHRFDSSGLNSPAGNNLSHGGGPEWNTNYIGIRKNLHEGSDDEFDVKSVNDAEESRGNSSGALTSGDNEAPNLAVFFSKPQECFYCHTAAVTYECQYCEAFYVCDDCMCNENCVHDPTHPMSAIYELPSCCSRTCSSSVGTIDDGASSLFYDPCDVCGRVINDVELVYHCTECNAVICNGCFQANGGAVHEHEIKPFRRSIRSNTTGSALVNKSRNSEGNKVINEYVVVRLLGRGSYAKVNLVQHHRTLALYALKILRRNRTNKAKRALLGRASSGDDWLREIAVMKFVSHPNIVKLKEVIDDVEANKVYLIMEYCAKGPVYTAGEPPLPLEKVRKYSRDIMAGLLHFHGEYLFHRDIKPANCLVDDNDVVKIADFGASSSQMKKLSTEGTLAYSCPEQLSGERVAGNVVDSWAFALTVYQMAFGFLPIATESLSELRVNLLNDQPINIPTDADPELRDVLARMLEKQLSRRMLLQEAAYHPFFRMEENMVPSPPSRAPGDDANAGLNDLYARAMDMVTRGRGVEDCFHGVRAIRKLRRKAHTWDVNSMDNEDSNSVDSGNPSHSPIVDTMDACHPYTSEADAFQVVSMLLETLKKGNIKLIGRPLTEFPSFLTDASSTTTEIRLSNNGFSSVGRVSFSQFMLLREVSITNNSLTSFPVEILSAPRLRKLDLSNNRITDVPAEISKATILERLSLHNNRIRYVGMDESGRSVFSGRCMRHVRLSGNPLTHLPEALQTCPRLELVLDDLPVLVAEWSQLLPEVSVVVVWNDICPLRVCPEIPVLTSVKGMHLFSLAILETLSIRHVVLPHFGDWLPIGEVTAEDMEHVSQRVKGDEGELPDKFRRPLQKSLANGTDDRGSTMPRMRFRPPILRRAACRYLYSYFIIGGTHYDENGGYLALLNYLQKCIKRGERVFLCLDEKKVTRTMRERIIGVLCELIQENSPNQLDMNECIQMVINATRGLYG</sequence>
<proteinExistence type="predicted"/>
<dbReference type="OrthoDB" id="68483at2759"/>
<organism evidence="8 9">
    <name type="scientific">Trypanosoma cruzi</name>
    <dbReference type="NCBI Taxonomy" id="5693"/>
    <lineage>
        <taxon>Eukaryota</taxon>
        <taxon>Discoba</taxon>
        <taxon>Euglenozoa</taxon>
        <taxon>Kinetoplastea</taxon>
        <taxon>Metakinetoplastina</taxon>
        <taxon>Trypanosomatida</taxon>
        <taxon>Trypanosomatidae</taxon>
        <taxon>Trypanosoma</taxon>
        <taxon>Schizotrypanum</taxon>
    </lineage>
</organism>
<evidence type="ECO:0000256" key="5">
    <source>
        <dbReference type="PROSITE-ProRule" id="PRU10141"/>
    </source>
</evidence>
<keyword evidence="2" id="KW-0677">Repeat</keyword>
<dbReference type="VEuPathDB" id="TriTrypDB:TcYC6_0083190"/>
<dbReference type="VEuPathDB" id="TriTrypDB:Tc_MARK_213"/>
<dbReference type="GO" id="GO:0035556">
    <property type="term" value="P:intracellular signal transduction"/>
    <property type="evidence" value="ECO:0007669"/>
    <property type="project" value="TreeGrafter"/>
</dbReference>
<dbReference type="GO" id="GO:0005524">
    <property type="term" value="F:ATP binding"/>
    <property type="evidence" value="ECO:0007669"/>
    <property type="project" value="UniProtKB-UniRule"/>
</dbReference>
<dbReference type="Gene3D" id="1.10.510.10">
    <property type="entry name" value="Transferase(Phosphotransferase) domain 1"/>
    <property type="match status" value="1"/>
</dbReference>
<dbReference type="VEuPathDB" id="TriTrypDB:C4B63_32g322"/>
<gene>
    <name evidence="8" type="ORF">C4B63_32g322</name>
</gene>
<dbReference type="Gene3D" id="3.30.200.20">
    <property type="entry name" value="Phosphorylase Kinase, domain 1"/>
    <property type="match status" value="1"/>
</dbReference>
<dbReference type="CDD" id="cd14008">
    <property type="entry name" value="STKc_LKB1_CaMKK"/>
    <property type="match status" value="1"/>
</dbReference>
<feature type="region of interest" description="Disordered" evidence="6">
    <location>
        <begin position="69"/>
        <end position="92"/>
    </location>
</feature>
<dbReference type="AlphaFoldDB" id="A0A2V2VCD0"/>
<dbReference type="Pfam" id="PF00069">
    <property type="entry name" value="Pkinase"/>
    <property type="match status" value="1"/>
</dbReference>
<dbReference type="InterPro" id="IPR000719">
    <property type="entry name" value="Prot_kinase_dom"/>
</dbReference>
<dbReference type="GO" id="GO:0005737">
    <property type="term" value="C:cytoplasm"/>
    <property type="evidence" value="ECO:0007669"/>
    <property type="project" value="TreeGrafter"/>
</dbReference>
<dbReference type="InterPro" id="IPR001611">
    <property type="entry name" value="Leu-rich_rpt"/>
</dbReference>
<dbReference type="InterPro" id="IPR011009">
    <property type="entry name" value="Kinase-like_dom_sf"/>
</dbReference>
<keyword evidence="4 5" id="KW-0067">ATP-binding</keyword>
<dbReference type="VEuPathDB" id="TriTrypDB:TcCLB.511907.240"/>
<dbReference type="VEuPathDB" id="TriTrypDB:TcBrA4_0010360"/>
<keyword evidence="3 5" id="KW-0547">Nucleotide-binding</keyword>
<protein>
    <recommendedName>
        <fullName evidence="7">Protein kinase domain-containing protein</fullName>
    </recommendedName>
</protein>
<feature type="domain" description="Protein kinase" evidence="7">
    <location>
        <begin position="296"/>
        <end position="554"/>
    </location>
</feature>
<dbReference type="PROSITE" id="PS51450">
    <property type="entry name" value="LRR"/>
    <property type="match status" value="1"/>
</dbReference>
<name>A0A2V2VCD0_TRYCR</name>
<dbReference type="Gene3D" id="3.80.10.10">
    <property type="entry name" value="Ribonuclease Inhibitor"/>
    <property type="match status" value="1"/>
</dbReference>